<dbReference type="EMBL" id="JNBR01000133">
    <property type="protein sequence ID" value="OQR96686.1"/>
    <property type="molecule type" value="Genomic_DNA"/>
</dbReference>
<dbReference type="PANTHER" id="PTHR31723:SF10">
    <property type="entry name" value="PATHOGEN-RELATED PROTEIN"/>
    <property type="match status" value="1"/>
</dbReference>
<gene>
    <name evidence="2" type="ORF">ACHHYP_13824</name>
</gene>
<keyword evidence="3" id="KW-1185">Reference proteome</keyword>
<dbReference type="InterPro" id="IPR032710">
    <property type="entry name" value="NTF2-like_dom_sf"/>
</dbReference>
<dbReference type="Gene3D" id="2.30.29.30">
    <property type="entry name" value="Pleckstrin-homology domain (PH domain)/Phosphotyrosine-binding domain (PTB)"/>
    <property type="match status" value="1"/>
</dbReference>
<dbReference type="InterPro" id="IPR053218">
    <property type="entry name" value="Pathogen-related_defense"/>
</dbReference>
<dbReference type="InterPro" id="IPR011993">
    <property type="entry name" value="PH-like_dom_sf"/>
</dbReference>
<dbReference type="SUPFAM" id="SSF54427">
    <property type="entry name" value="NTF2-like"/>
    <property type="match status" value="1"/>
</dbReference>
<dbReference type="SMART" id="SM00233">
    <property type="entry name" value="PH"/>
    <property type="match status" value="1"/>
</dbReference>
<accession>A0A1V9ZFB2</accession>
<dbReference type="PROSITE" id="PS50003">
    <property type="entry name" value="PH_DOMAIN"/>
    <property type="match status" value="1"/>
</dbReference>
<dbReference type="PANTHER" id="PTHR31723">
    <property type="entry name" value="PATHOGENESIS-RELATED FAMILY PROTEIN"/>
    <property type="match status" value="1"/>
</dbReference>
<reference evidence="2 3" key="1">
    <citation type="journal article" date="2014" name="Genome Biol. Evol.">
        <title>The secreted proteins of Achlya hypogyna and Thraustotheca clavata identify the ancestral oomycete secretome and reveal gene acquisitions by horizontal gene transfer.</title>
        <authorList>
            <person name="Misner I."/>
            <person name="Blouin N."/>
            <person name="Leonard G."/>
            <person name="Richards T.A."/>
            <person name="Lane C.E."/>
        </authorList>
    </citation>
    <scope>NUCLEOTIDE SEQUENCE [LARGE SCALE GENOMIC DNA]</scope>
    <source>
        <strain evidence="2 3">ATCC 48635</strain>
    </source>
</reference>
<proteinExistence type="predicted"/>
<evidence type="ECO:0000313" key="2">
    <source>
        <dbReference type="EMBL" id="OQR96686.1"/>
    </source>
</evidence>
<dbReference type="CDD" id="cd00821">
    <property type="entry name" value="PH"/>
    <property type="match status" value="1"/>
</dbReference>
<dbReference type="InterPro" id="IPR001849">
    <property type="entry name" value="PH_domain"/>
</dbReference>
<dbReference type="OrthoDB" id="63330at2759"/>
<sequence>MDYAAIADNLLEVNGPPPASRLHTGWLHMKQRSFLAGWRRRYCVLKRDRHNAYTYLHVYKGSNTVNEPLLESIALRQVKSHWFHGPSKASFVLEVFGHGSPTTYFSCSDERIFRVWETSYAAAGVDVLVDVTDHSASERSTDSEASGAKEGGLFERLGKAYMRTFLADAVAASDIAASKRLPRVDQSAIERKIERRLQKWFTGAANCGACSVNGVAVAGPADLPEQMTLHMVSPGGWKWHVTEVYTTAPRTTFRWRQVGYFYGTFQGVPGNGDMVELDGFCHMDFDAMTKAPTGMQLFYQVDSVLAALQKYATEAANPTAATAV</sequence>
<evidence type="ECO:0000259" key="1">
    <source>
        <dbReference type="PROSITE" id="PS50003"/>
    </source>
</evidence>
<organism evidence="2 3">
    <name type="scientific">Achlya hypogyna</name>
    <name type="common">Oomycete</name>
    <name type="synonym">Protoachlya hypogyna</name>
    <dbReference type="NCBI Taxonomy" id="1202772"/>
    <lineage>
        <taxon>Eukaryota</taxon>
        <taxon>Sar</taxon>
        <taxon>Stramenopiles</taxon>
        <taxon>Oomycota</taxon>
        <taxon>Saprolegniomycetes</taxon>
        <taxon>Saprolegniales</taxon>
        <taxon>Achlyaceae</taxon>
        <taxon>Achlya</taxon>
    </lineage>
</organism>
<dbReference type="Pfam" id="PF00169">
    <property type="entry name" value="PH"/>
    <property type="match status" value="1"/>
</dbReference>
<name>A0A1V9ZFB2_ACHHY</name>
<feature type="domain" description="PH" evidence="1">
    <location>
        <begin position="20"/>
        <end position="125"/>
    </location>
</feature>
<dbReference type="SUPFAM" id="SSF50729">
    <property type="entry name" value="PH domain-like"/>
    <property type="match status" value="1"/>
</dbReference>
<protein>
    <recommendedName>
        <fullName evidence="1">PH domain-containing protein</fullName>
    </recommendedName>
</protein>
<evidence type="ECO:0000313" key="3">
    <source>
        <dbReference type="Proteomes" id="UP000243579"/>
    </source>
</evidence>
<dbReference type="AlphaFoldDB" id="A0A1V9ZFB2"/>
<dbReference type="Proteomes" id="UP000243579">
    <property type="component" value="Unassembled WGS sequence"/>
</dbReference>
<comment type="caution">
    <text evidence="2">The sequence shown here is derived from an EMBL/GenBank/DDBJ whole genome shotgun (WGS) entry which is preliminary data.</text>
</comment>